<dbReference type="CDD" id="cd00067">
    <property type="entry name" value="GAL4"/>
    <property type="match status" value="1"/>
</dbReference>
<dbReference type="InterPro" id="IPR013700">
    <property type="entry name" value="AflR"/>
</dbReference>
<reference evidence="8" key="2">
    <citation type="journal article" date="2013" name="PLoS Genet.">
        <title>Comparative genome structure, secondary metabolite, and effector coding capacity across Cochliobolus pathogens.</title>
        <authorList>
            <person name="Condon B.J."/>
            <person name="Leng Y."/>
            <person name="Wu D."/>
            <person name="Bushley K.E."/>
            <person name="Ohm R.A."/>
            <person name="Otillar R."/>
            <person name="Martin J."/>
            <person name="Schackwitz W."/>
            <person name="Grimwood J."/>
            <person name="MohdZainudin N."/>
            <person name="Xue C."/>
            <person name="Wang R."/>
            <person name="Manning V.A."/>
            <person name="Dhillon B."/>
            <person name="Tu Z.J."/>
            <person name="Steffenson B.J."/>
            <person name="Salamov A."/>
            <person name="Sun H."/>
            <person name="Lowry S."/>
            <person name="LaButti K."/>
            <person name="Han J."/>
            <person name="Copeland A."/>
            <person name="Lindquist E."/>
            <person name="Barry K."/>
            <person name="Schmutz J."/>
            <person name="Baker S.E."/>
            <person name="Ciuffetti L.M."/>
            <person name="Grigoriev I.V."/>
            <person name="Zhong S."/>
            <person name="Turgeon B.G."/>
        </authorList>
    </citation>
    <scope>NUCLEOTIDE SEQUENCE [LARGE SCALE GENOMIC DNA]</scope>
    <source>
        <strain evidence="8">C5 / ATCC 48332 / race O</strain>
    </source>
</reference>
<proteinExistence type="predicted"/>
<dbReference type="InterPro" id="IPR001138">
    <property type="entry name" value="Zn2Cys6_DnaBD"/>
</dbReference>
<keyword evidence="5" id="KW-0539">Nucleus</keyword>
<evidence type="ECO:0000256" key="1">
    <source>
        <dbReference type="ARBA" id="ARBA00022723"/>
    </source>
</evidence>
<keyword evidence="1" id="KW-0479">Metal-binding</keyword>
<evidence type="ECO:0000256" key="3">
    <source>
        <dbReference type="ARBA" id="ARBA00023125"/>
    </source>
</evidence>
<dbReference type="GO" id="GO:0000981">
    <property type="term" value="F:DNA-binding transcription factor activity, RNA polymerase II-specific"/>
    <property type="evidence" value="ECO:0007669"/>
    <property type="project" value="InterPro"/>
</dbReference>
<dbReference type="PROSITE" id="PS00463">
    <property type="entry name" value="ZN2_CY6_FUNGAL_1"/>
    <property type="match status" value="1"/>
</dbReference>
<dbReference type="STRING" id="701091.M2UK53"/>
<evidence type="ECO:0000259" key="6">
    <source>
        <dbReference type="PROSITE" id="PS50048"/>
    </source>
</evidence>
<dbReference type="SUPFAM" id="SSF57701">
    <property type="entry name" value="Zn2/Cys6 DNA-binding domain"/>
    <property type="match status" value="1"/>
</dbReference>
<evidence type="ECO:0000256" key="4">
    <source>
        <dbReference type="ARBA" id="ARBA00023163"/>
    </source>
</evidence>
<dbReference type="PANTHER" id="PTHR31069:SF31">
    <property type="entry name" value="MONODICTYPHENONE CLUSTER TRANSCRIPTION FACTOR-RELATED"/>
    <property type="match status" value="1"/>
</dbReference>
<keyword evidence="4" id="KW-0804">Transcription</keyword>
<feature type="domain" description="Zn(2)-C6 fungal-type" evidence="6">
    <location>
        <begin position="8"/>
        <end position="38"/>
    </location>
</feature>
<dbReference type="EMBL" id="KB445580">
    <property type="protein sequence ID" value="EMD88358.1"/>
    <property type="molecule type" value="Genomic_DNA"/>
</dbReference>
<dbReference type="GO" id="GO:0045122">
    <property type="term" value="P:aflatoxin biosynthetic process"/>
    <property type="evidence" value="ECO:0007669"/>
    <property type="project" value="InterPro"/>
</dbReference>
<dbReference type="eggNOG" id="ENOG502SUW5">
    <property type="taxonomic scope" value="Eukaryota"/>
</dbReference>
<dbReference type="Pfam" id="PF08493">
    <property type="entry name" value="AflR"/>
    <property type="match status" value="1"/>
</dbReference>
<dbReference type="AlphaFoldDB" id="M2UK53"/>
<dbReference type="Pfam" id="PF00172">
    <property type="entry name" value="Zn_clus"/>
    <property type="match status" value="1"/>
</dbReference>
<evidence type="ECO:0000256" key="2">
    <source>
        <dbReference type="ARBA" id="ARBA00023015"/>
    </source>
</evidence>
<evidence type="ECO:0000256" key="5">
    <source>
        <dbReference type="ARBA" id="ARBA00023242"/>
    </source>
</evidence>
<protein>
    <recommendedName>
        <fullName evidence="6">Zn(2)-C6 fungal-type domain-containing protein</fullName>
    </recommendedName>
</protein>
<dbReference type="PANTHER" id="PTHR31069">
    <property type="entry name" value="OLEATE-ACTIVATED TRANSCRIPTION FACTOR 1-RELATED"/>
    <property type="match status" value="1"/>
</dbReference>
<dbReference type="GO" id="GO:0005634">
    <property type="term" value="C:nucleus"/>
    <property type="evidence" value="ECO:0007669"/>
    <property type="project" value="InterPro"/>
</dbReference>
<reference evidence="7 8" key="1">
    <citation type="journal article" date="2012" name="PLoS Pathog.">
        <title>Diverse lifestyles and strategies of plant pathogenesis encoded in the genomes of eighteen Dothideomycetes fungi.</title>
        <authorList>
            <person name="Ohm R.A."/>
            <person name="Feau N."/>
            <person name="Henrissat B."/>
            <person name="Schoch C.L."/>
            <person name="Horwitz B.A."/>
            <person name="Barry K.W."/>
            <person name="Condon B.J."/>
            <person name="Copeland A.C."/>
            <person name="Dhillon B."/>
            <person name="Glaser F."/>
            <person name="Hesse C.N."/>
            <person name="Kosti I."/>
            <person name="LaButti K."/>
            <person name="Lindquist E.A."/>
            <person name="Lucas S."/>
            <person name="Salamov A.A."/>
            <person name="Bradshaw R.E."/>
            <person name="Ciuffetti L."/>
            <person name="Hamelin R.C."/>
            <person name="Kema G.H.J."/>
            <person name="Lawrence C."/>
            <person name="Scott J.A."/>
            <person name="Spatafora J.W."/>
            <person name="Turgeon B.G."/>
            <person name="de Wit P.J.G.M."/>
            <person name="Zhong S."/>
            <person name="Goodwin S.B."/>
            <person name="Grigoriev I.V."/>
        </authorList>
    </citation>
    <scope>NUCLEOTIDE SEQUENCE [LARGE SCALE GENOMIC DNA]</scope>
    <source>
        <strain evidence="8">C5 / ATCC 48332 / race O</strain>
    </source>
</reference>
<dbReference type="OMA" id="ACARCIE"/>
<accession>M2UK53</accession>
<dbReference type="PRINTS" id="PR00755">
    <property type="entry name" value="AFLATOXINBRP"/>
</dbReference>
<name>M2UK53_COCH5</name>
<organism evidence="7 8">
    <name type="scientific">Cochliobolus heterostrophus (strain C5 / ATCC 48332 / race O)</name>
    <name type="common">Southern corn leaf blight fungus</name>
    <name type="synonym">Bipolaris maydis</name>
    <dbReference type="NCBI Taxonomy" id="701091"/>
    <lineage>
        <taxon>Eukaryota</taxon>
        <taxon>Fungi</taxon>
        <taxon>Dikarya</taxon>
        <taxon>Ascomycota</taxon>
        <taxon>Pezizomycotina</taxon>
        <taxon>Dothideomycetes</taxon>
        <taxon>Pleosporomycetidae</taxon>
        <taxon>Pleosporales</taxon>
        <taxon>Pleosporineae</taxon>
        <taxon>Pleosporaceae</taxon>
        <taxon>Bipolaris</taxon>
    </lineage>
</organism>
<dbReference type="InterPro" id="IPR036864">
    <property type="entry name" value="Zn2-C6_fun-type_DNA-bd_sf"/>
</dbReference>
<dbReference type="PROSITE" id="PS50048">
    <property type="entry name" value="ZN2_CY6_FUNGAL_2"/>
    <property type="match status" value="1"/>
</dbReference>
<dbReference type="Proteomes" id="UP000016936">
    <property type="component" value="Unassembled WGS sequence"/>
</dbReference>
<dbReference type="HOGENOM" id="CLU_031656_1_0_1"/>
<evidence type="ECO:0000313" key="7">
    <source>
        <dbReference type="EMBL" id="EMD88358.1"/>
    </source>
</evidence>
<dbReference type="SMART" id="SM00066">
    <property type="entry name" value="GAL4"/>
    <property type="match status" value="1"/>
</dbReference>
<keyword evidence="8" id="KW-1185">Reference proteome</keyword>
<dbReference type="Gene3D" id="4.10.240.10">
    <property type="entry name" value="Zn(2)-C6 fungal-type DNA-binding domain"/>
    <property type="match status" value="1"/>
</dbReference>
<evidence type="ECO:0000313" key="8">
    <source>
        <dbReference type="Proteomes" id="UP000016936"/>
    </source>
</evidence>
<dbReference type="GO" id="GO:0003677">
    <property type="term" value="F:DNA binding"/>
    <property type="evidence" value="ECO:0007669"/>
    <property type="project" value="UniProtKB-KW"/>
</dbReference>
<keyword evidence="3" id="KW-0238">DNA-binding</keyword>
<keyword evidence="2" id="KW-0805">Transcription regulation</keyword>
<gene>
    <name evidence="7" type="ORF">COCHEDRAFT_1216282</name>
</gene>
<dbReference type="InterPro" id="IPR050675">
    <property type="entry name" value="OAF3"/>
</dbReference>
<dbReference type="OrthoDB" id="2328572at2759"/>
<dbReference type="GO" id="GO:0008270">
    <property type="term" value="F:zinc ion binding"/>
    <property type="evidence" value="ECO:0007669"/>
    <property type="project" value="InterPro"/>
</dbReference>
<sequence length="395" mass="43203">MALKLRDSCDACAASKVKCHKQKPTCSRCQRRGTPCHYLATKRAGRRPDSAAFSPLAASMLHWEHFDFDPSFTTRTTTPSTHSTDNNTFLHQLLTPTPLFPGATSSQPAYGWTSVAPNDDLVMAQPMFTATRSCTSSNSPELGPCAASPINLATDLDNDLPSSVSFWAPTVRGTSTVDTPPSLEPGAESEFLASNFTTPALDTCLTRATKIMQQQFYQSALRPSNISCKLLIQDGVANVAGPAPDIIIEANKQYINQVDTMLECQCSKDGYLLTIISLIVFKILDSYGTAASEPEVQKARDDSAEEHAQRIAAQRVMGELHRVQRLVNQLAIHTKRHIATESPEMTPGAFPSCEQKAEGEVSSPFSTVNLCQIEMNMKKRLRSLSLELAVHLRKV</sequence>